<accession>A0A6J5RFP0</accession>
<reference evidence="1" key="1">
    <citation type="submission" date="2020-05" db="EMBL/GenBank/DDBJ databases">
        <authorList>
            <person name="Chiriac C."/>
            <person name="Salcher M."/>
            <person name="Ghai R."/>
            <person name="Kavagutti S V."/>
        </authorList>
    </citation>
    <scope>NUCLEOTIDE SEQUENCE</scope>
</reference>
<organism evidence="1">
    <name type="scientific">uncultured Caudovirales phage</name>
    <dbReference type="NCBI Taxonomy" id="2100421"/>
    <lineage>
        <taxon>Viruses</taxon>
        <taxon>Duplodnaviria</taxon>
        <taxon>Heunggongvirae</taxon>
        <taxon>Uroviricota</taxon>
        <taxon>Caudoviricetes</taxon>
        <taxon>Peduoviridae</taxon>
        <taxon>Maltschvirus</taxon>
        <taxon>Maltschvirus maltsch</taxon>
    </lineage>
</organism>
<gene>
    <name evidence="1" type="ORF">UFOVP1236_32</name>
</gene>
<name>A0A6J5RFP0_9CAUD</name>
<evidence type="ECO:0000313" key="1">
    <source>
        <dbReference type="EMBL" id="CAB4192401.1"/>
    </source>
</evidence>
<protein>
    <submittedName>
        <fullName evidence="1">Uncharacterized protein</fullName>
    </submittedName>
</protein>
<dbReference type="EMBL" id="LR797190">
    <property type="protein sequence ID" value="CAB4192401.1"/>
    <property type="molecule type" value="Genomic_DNA"/>
</dbReference>
<sequence>MKRPFEHSKTVLCVTTAAGAAGTSAITSTAVDTQTFEGVRFLVMIGPVVAGAVTSIKIQQSDDDGVADGYSDLLGTSQTIADDADNTHIYVDIYRPGKRYLKLVVSRATQNATIGGVIAELYAHDTLPVTQVATGETFISPAEGTA</sequence>
<proteinExistence type="predicted"/>